<sequence length="237" mass="27806">WKTGTLKQLYQIDKYGNISENSFNFKSNKNDSQYLMKQFDRIGVYYFTNINNDQYDDKQEKTTIELKTLVNPVLTIIVLPEIKFHYKLIQKHDFDLQPIVTKLHDFVIWEFSEPIQHNVIQLIDTENINDLISSHNRAVKGQNRQCLAMECVATGTYYFANPDFEKIVSWDQDLLISVIVIDPPFSNACFYVTNTQFIPNILYIAQNETVSWSWNENESHSIQVQSNDNIHKQINIV</sequence>
<evidence type="ECO:0000313" key="3">
    <source>
        <dbReference type="Proteomes" id="UP000682733"/>
    </source>
</evidence>
<dbReference type="Proteomes" id="UP000677228">
    <property type="component" value="Unassembled WGS sequence"/>
</dbReference>
<gene>
    <name evidence="1" type="ORF">OVA965_LOCUS44187</name>
    <name evidence="2" type="ORF">TMI583_LOCUS46829</name>
</gene>
<evidence type="ECO:0000313" key="1">
    <source>
        <dbReference type="EMBL" id="CAF1639475.1"/>
    </source>
</evidence>
<dbReference type="EMBL" id="CAJOBA010088527">
    <property type="protein sequence ID" value="CAF4473904.1"/>
    <property type="molecule type" value="Genomic_DNA"/>
</dbReference>
<proteinExistence type="predicted"/>
<feature type="non-terminal residue" evidence="2">
    <location>
        <position position="237"/>
    </location>
</feature>
<evidence type="ECO:0000313" key="2">
    <source>
        <dbReference type="EMBL" id="CAF4473904.1"/>
    </source>
</evidence>
<reference evidence="2" key="1">
    <citation type="submission" date="2021-02" db="EMBL/GenBank/DDBJ databases">
        <authorList>
            <person name="Nowell W R."/>
        </authorList>
    </citation>
    <scope>NUCLEOTIDE SEQUENCE</scope>
</reference>
<name>A0A8S2X3S4_9BILA</name>
<dbReference type="EMBL" id="CAJNOK010061863">
    <property type="protein sequence ID" value="CAF1639475.1"/>
    <property type="molecule type" value="Genomic_DNA"/>
</dbReference>
<organism evidence="2 3">
    <name type="scientific">Didymodactylos carnosus</name>
    <dbReference type="NCBI Taxonomy" id="1234261"/>
    <lineage>
        <taxon>Eukaryota</taxon>
        <taxon>Metazoa</taxon>
        <taxon>Spiralia</taxon>
        <taxon>Gnathifera</taxon>
        <taxon>Rotifera</taxon>
        <taxon>Eurotatoria</taxon>
        <taxon>Bdelloidea</taxon>
        <taxon>Philodinida</taxon>
        <taxon>Philodinidae</taxon>
        <taxon>Didymodactylos</taxon>
    </lineage>
</organism>
<protein>
    <submittedName>
        <fullName evidence="2">Uncharacterized protein</fullName>
    </submittedName>
</protein>
<comment type="caution">
    <text evidence="2">The sequence shown here is derived from an EMBL/GenBank/DDBJ whole genome shotgun (WGS) entry which is preliminary data.</text>
</comment>
<accession>A0A8S2X3S4</accession>
<dbReference type="AlphaFoldDB" id="A0A8S2X3S4"/>
<dbReference type="Proteomes" id="UP000682733">
    <property type="component" value="Unassembled WGS sequence"/>
</dbReference>